<feature type="signal peptide" evidence="1">
    <location>
        <begin position="1"/>
        <end position="23"/>
    </location>
</feature>
<dbReference type="Proteomes" id="UP000273022">
    <property type="component" value="Unassembled WGS sequence"/>
</dbReference>
<protein>
    <submittedName>
        <fullName evidence="2">Uncharacterized protein</fullName>
    </submittedName>
</protein>
<evidence type="ECO:0000313" key="2">
    <source>
        <dbReference type="EMBL" id="RJY17864.1"/>
    </source>
</evidence>
<evidence type="ECO:0000256" key="1">
    <source>
        <dbReference type="SAM" id="SignalP"/>
    </source>
</evidence>
<keyword evidence="3" id="KW-1185">Reference proteome</keyword>
<keyword evidence="1" id="KW-0732">Signal</keyword>
<dbReference type="AlphaFoldDB" id="A0A3A6U1I6"/>
<reference evidence="2 3" key="1">
    <citation type="submission" date="2018-09" db="EMBL/GenBank/DDBJ databases">
        <title>Phylogeny of the Shewanellaceae, and recommendation for two new genera, Pseudoshewanella and Parashewanella.</title>
        <authorList>
            <person name="Wang G."/>
        </authorList>
    </citation>
    <scope>NUCLEOTIDE SEQUENCE [LARGE SCALE GENOMIC DNA]</scope>
    <source>
        <strain evidence="2 3">KCTC 22492</strain>
    </source>
</reference>
<comment type="caution">
    <text evidence="2">The sequence shown here is derived from an EMBL/GenBank/DDBJ whole genome shotgun (WGS) entry which is preliminary data.</text>
</comment>
<name>A0A3A6U1I6_9GAMM</name>
<dbReference type="OrthoDB" id="6412386at2"/>
<organism evidence="2 3">
    <name type="scientific">Parashewanella spongiae</name>
    <dbReference type="NCBI Taxonomy" id="342950"/>
    <lineage>
        <taxon>Bacteria</taxon>
        <taxon>Pseudomonadati</taxon>
        <taxon>Pseudomonadota</taxon>
        <taxon>Gammaproteobacteria</taxon>
        <taxon>Alteromonadales</taxon>
        <taxon>Shewanellaceae</taxon>
        <taxon>Parashewanella</taxon>
    </lineage>
</organism>
<accession>A0A3A6U1I6</accession>
<sequence>MCKQVKAILFCSLLVLVMPKVVGQTWVSNPTDAVKGKGDIVFIANRGHGNIIQCHWQNLRLSECNTVDVSGLSRISRNYNKLSIGFTRDGHQWLYVTMIGSSELFRVLTDENGKINENSTVEKINLRIADGQTSIIDLKRNDFNGVYYFSVATPYHYGSIGICRFDIPEFNGDQCQALPDLHLPVFNFSADGHTLFGVGKRGSELTDFEPIYPITASVNSDGTLTSIQGGTEESTNIEVSSNALSIVYASNKYWLSYRGDPTNGYPKISRFDTFPPTSIVPPESYQAPERDDINLINIDNSILALYFLTLKVGICSADDNLFCNNVFKYLDIRNEVGNEINYINIDNQSHGMLYFRNANYWLLSQLEVNKELSIPDEVRRGFGNTRDSDCFLQRAFQPLGQKDDFCALRYDFRNMTVFHAYEGSSAQGFSINTGFNETTPYKVNINANLQSRTNLATLVYRQHDNFIRTLDIAAGTSGSIEIFNTGLTDSLAAHLRFSFLVYNEDFDRPSTVFQSYFDPNSPCFTTTSLSGGQYCILNYSIPDDAVAGRYVLSTEPFTPFSEDLAVNIHQGPAVAMRFPEDDQNITKLSLAPNAEGDLLFFNVGDQTADNLKVEVDNNIRQFFSGNCLTESDIAPQDSCTLHYRLPSKVLQGNFIVSVIADNLAQDRWPMIIQQPLPPKTPSDGHFLWLVTIDNQTGTLINDSMNLYTGSTGSIAIKNLTAGDITDLHLVLPDDLPDAINLSGSCLTTHHLPQSAGCTLSYQVNSDTHVGRINLGIRYDDNQYHRDLGIIVHPYAMIQGAVGDRILSEQGVTLDPINYKVDLKLYNRSQQDITGVRVSVPDSISEVITDNACTNLETGGHCIVKLAIDKNAPHIGDYAITVQADHMLDNLIPLSLQRGQEDHITIENRGGYAMHVEYEAYFDQNNDWSDCDYDCYHQTKTSTFLNPSSRIINNLHNHDLTFKIHAGKTRTLPSCDGGKIRCSKATLNPHCYYYEGGTKEHPCSELNN</sequence>
<gene>
    <name evidence="2" type="ORF">D5R81_07450</name>
</gene>
<dbReference type="EMBL" id="QYYH01000035">
    <property type="protein sequence ID" value="RJY17864.1"/>
    <property type="molecule type" value="Genomic_DNA"/>
</dbReference>
<evidence type="ECO:0000313" key="3">
    <source>
        <dbReference type="Proteomes" id="UP000273022"/>
    </source>
</evidence>
<feature type="chain" id="PRO_5017421531" evidence="1">
    <location>
        <begin position="24"/>
        <end position="1007"/>
    </location>
</feature>
<proteinExistence type="predicted"/>
<dbReference type="RefSeq" id="WP_121853022.1">
    <property type="nucleotide sequence ID" value="NZ_CP037952.1"/>
</dbReference>